<reference evidence="3 4" key="1">
    <citation type="submission" date="2019-02" db="EMBL/GenBank/DDBJ databases">
        <title>Draft Genome Sequence of Maize Bushy Stunt-like Phytoplasma group 16SrI-B (Aster yellows) in South Africa.</title>
        <authorList>
            <person name="Coetzee B."/>
            <person name="Douglas-Smit N."/>
            <person name="Maree H.J."/>
            <person name="Burger J.T."/>
            <person name="Kruger K."/>
            <person name="Pietersen G."/>
        </authorList>
    </citation>
    <scope>NUCLEOTIDE SEQUENCE [LARGE SCALE GENOMIC DNA]</scope>
    <source>
        <strain evidence="3 4">De Villa</strain>
    </source>
</reference>
<feature type="compositionally biased region" description="Basic residues" evidence="1">
    <location>
        <begin position="170"/>
        <end position="189"/>
    </location>
</feature>
<dbReference type="AlphaFoldDB" id="A0A4P6MCN2"/>
<dbReference type="InterPro" id="IPR003740">
    <property type="entry name" value="YitT"/>
</dbReference>
<feature type="transmembrane region" description="Helical" evidence="2">
    <location>
        <begin position="14"/>
        <end position="32"/>
    </location>
</feature>
<keyword evidence="2" id="KW-1133">Transmembrane helix</keyword>
<feature type="transmembrane region" description="Helical" evidence="2">
    <location>
        <begin position="137"/>
        <end position="156"/>
    </location>
</feature>
<dbReference type="Proteomes" id="UP000289726">
    <property type="component" value="Chromosome"/>
</dbReference>
<name>A0A4P6MCN2_9MOLU</name>
<feature type="transmembrane region" description="Helical" evidence="2">
    <location>
        <begin position="100"/>
        <end position="125"/>
    </location>
</feature>
<dbReference type="EMBL" id="CP035949">
    <property type="protein sequence ID" value="QBF23678.1"/>
    <property type="molecule type" value="Genomic_DNA"/>
</dbReference>
<proteinExistence type="predicted"/>
<evidence type="ECO:0000313" key="3">
    <source>
        <dbReference type="EMBL" id="QBF23678.1"/>
    </source>
</evidence>
<keyword evidence="4" id="KW-1185">Reference proteome</keyword>
<feature type="region of interest" description="Disordered" evidence="1">
    <location>
        <begin position="166"/>
        <end position="189"/>
    </location>
</feature>
<organism evidence="3 4">
    <name type="scientific">'Catharanthus roseus' aster yellows phytoplasma</name>
    <dbReference type="NCBI Taxonomy" id="1193712"/>
    <lineage>
        <taxon>Bacteria</taxon>
        <taxon>Bacillati</taxon>
        <taxon>Mycoplasmatota</taxon>
        <taxon>Mollicutes</taxon>
        <taxon>Acholeplasmatales</taxon>
        <taxon>Acholeplasmataceae</taxon>
        <taxon>Candidatus Phytoplasma</taxon>
        <taxon>16SrI (Aster yellows group)</taxon>
    </lineage>
</organism>
<accession>A0A4P6MCN2</accession>
<evidence type="ECO:0000313" key="4">
    <source>
        <dbReference type="Proteomes" id="UP000289726"/>
    </source>
</evidence>
<dbReference type="Pfam" id="PF02588">
    <property type="entry name" value="YitT_membrane"/>
    <property type="match status" value="1"/>
</dbReference>
<protein>
    <submittedName>
        <fullName evidence="3">Uncharacterized protein</fullName>
    </submittedName>
</protein>
<evidence type="ECO:0000256" key="2">
    <source>
        <dbReference type="SAM" id="Phobius"/>
    </source>
</evidence>
<keyword evidence="2" id="KW-0472">Membrane</keyword>
<keyword evidence="2" id="KW-0812">Transmembrane</keyword>
<feature type="transmembrane region" description="Helical" evidence="2">
    <location>
        <begin position="53"/>
        <end position="80"/>
    </location>
</feature>
<evidence type="ECO:0000256" key="1">
    <source>
        <dbReference type="SAM" id="MobiDB-lite"/>
    </source>
</evidence>
<sequence>MYLYFRYFIYGRDFFIKAIFATVLFILGVKLFDNFCTKDQLKWIVTFINKQPYALKVFLKYFLVPCILSLCQSIGITLIMKNNATIGGNNVIQLILKNKLKVPFISTLLLTDGLIILLCFILEFFQPEVIKLTPEKIYLKYLNSIITFLMIIFLIYKLSSKMPIPPSKNNKSKKTNKPYKAKIKKVKKT</sequence>
<gene>
    <name evidence="3" type="ORF">EXT02_00315</name>
</gene>